<evidence type="ECO:0000259" key="12">
    <source>
        <dbReference type="Pfam" id="PF23256"/>
    </source>
</evidence>
<dbReference type="GO" id="GO:0015297">
    <property type="term" value="F:antiporter activity"/>
    <property type="evidence" value="ECO:0007669"/>
    <property type="project" value="InterPro"/>
</dbReference>
<feature type="domain" description="Cation/H(+) antiporter central" evidence="12">
    <location>
        <begin position="485"/>
        <end position="621"/>
    </location>
</feature>
<dbReference type="Proteomes" id="UP000818029">
    <property type="component" value="Chromosome A08"/>
</dbReference>
<dbReference type="Pfam" id="PF00999">
    <property type="entry name" value="Na_H_Exchanger"/>
    <property type="match status" value="1"/>
</dbReference>
<evidence type="ECO:0000256" key="2">
    <source>
        <dbReference type="ARBA" id="ARBA00022448"/>
    </source>
</evidence>
<feature type="domain" description="Cation/H(+) antiporter C-terminal" evidence="13">
    <location>
        <begin position="627"/>
        <end position="783"/>
    </location>
</feature>
<feature type="transmembrane region" description="Helical" evidence="10">
    <location>
        <begin position="230"/>
        <end position="251"/>
    </location>
</feature>
<evidence type="ECO:0000256" key="6">
    <source>
        <dbReference type="ARBA" id="ARBA00022989"/>
    </source>
</evidence>
<dbReference type="GeneID" id="107926209"/>
<dbReference type="InterPro" id="IPR050794">
    <property type="entry name" value="CPA2_transporter"/>
</dbReference>
<dbReference type="InterPro" id="IPR006153">
    <property type="entry name" value="Cation/H_exchanger_TM"/>
</dbReference>
<dbReference type="KEGG" id="ghi:107926209"/>
<comment type="subcellular location">
    <subcellularLocation>
        <location evidence="1">Membrane</location>
        <topology evidence="1">Multi-pass membrane protein</topology>
    </subcellularLocation>
</comment>
<dbReference type="InterPro" id="IPR057291">
    <property type="entry name" value="CHX17_2nd"/>
</dbReference>
<evidence type="ECO:0000256" key="3">
    <source>
        <dbReference type="ARBA" id="ARBA00022538"/>
    </source>
</evidence>
<feature type="transmembrane region" description="Helical" evidence="10">
    <location>
        <begin position="122"/>
        <end position="143"/>
    </location>
</feature>
<protein>
    <submittedName>
        <fullName evidence="15">Cation/H(+) antiporter 28</fullName>
    </submittedName>
</protein>
<feature type="transmembrane region" description="Helical" evidence="10">
    <location>
        <begin position="155"/>
        <end position="176"/>
    </location>
</feature>
<feature type="transmembrane region" description="Helical" evidence="10">
    <location>
        <begin position="408"/>
        <end position="427"/>
    </location>
</feature>
<dbReference type="PANTHER" id="PTHR32468">
    <property type="entry name" value="CATION/H + ANTIPORTER"/>
    <property type="match status" value="1"/>
</dbReference>
<dbReference type="GO" id="GO:0098662">
    <property type="term" value="P:inorganic cation transmembrane transport"/>
    <property type="evidence" value="ECO:0000318"/>
    <property type="project" value="GO_Central"/>
</dbReference>
<evidence type="ECO:0000256" key="7">
    <source>
        <dbReference type="ARBA" id="ARBA00023065"/>
    </source>
</evidence>
<evidence type="ECO:0000256" key="10">
    <source>
        <dbReference type="SAM" id="Phobius"/>
    </source>
</evidence>
<keyword evidence="2" id="KW-0813">Transport</keyword>
<keyword evidence="6 10" id="KW-1133">Transmembrane helix</keyword>
<gene>
    <name evidence="15" type="primary">LOC107926209</name>
</gene>
<feature type="transmembrane region" description="Helical" evidence="10">
    <location>
        <begin position="188"/>
        <end position="210"/>
    </location>
</feature>
<name>A0A1U8LD06_GOSHI</name>
<feature type="transmembrane region" description="Helical" evidence="10">
    <location>
        <begin position="62"/>
        <end position="78"/>
    </location>
</feature>
<feature type="transmembrane region" description="Helical" evidence="10">
    <location>
        <begin position="304"/>
        <end position="328"/>
    </location>
</feature>
<dbReference type="InterPro" id="IPR057290">
    <property type="entry name" value="CHX17_C"/>
</dbReference>
<comment type="similarity">
    <text evidence="9">Belongs to the monovalent cation:proton antiporter 2 (CPA2) transporter (TC 2.A.37) family. CHX (TC 2.A.37.4) subfamily.</text>
</comment>
<keyword evidence="8 10" id="KW-0472">Membrane</keyword>
<proteinExistence type="inferred from homology"/>
<dbReference type="InterPro" id="IPR038770">
    <property type="entry name" value="Na+/solute_symporter_sf"/>
</dbReference>
<organism evidence="14 15">
    <name type="scientific">Gossypium hirsutum</name>
    <name type="common">Upland cotton</name>
    <name type="synonym">Gossypium mexicanum</name>
    <dbReference type="NCBI Taxonomy" id="3635"/>
    <lineage>
        <taxon>Eukaryota</taxon>
        <taxon>Viridiplantae</taxon>
        <taxon>Streptophyta</taxon>
        <taxon>Embryophyta</taxon>
        <taxon>Tracheophyta</taxon>
        <taxon>Spermatophyta</taxon>
        <taxon>Magnoliopsida</taxon>
        <taxon>eudicotyledons</taxon>
        <taxon>Gunneridae</taxon>
        <taxon>Pentapetalae</taxon>
        <taxon>rosids</taxon>
        <taxon>malvids</taxon>
        <taxon>Malvales</taxon>
        <taxon>Malvaceae</taxon>
        <taxon>Malvoideae</taxon>
        <taxon>Gossypium</taxon>
    </lineage>
</organism>
<evidence type="ECO:0000256" key="5">
    <source>
        <dbReference type="ARBA" id="ARBA00022958"/>
    </source>
</evidence>
<evidence type="ECO:0000313" key="15">
    <source>
        <dbReference type="RefSeq" id="XP_016712487.1"/>
    </source>
</evidence>
<dbReference type="GO" id="GO:0006885">
    <property type="term" value="P:regulation of pH"/>
    <property type="evidence" value="ECO:0000318"/>
    <property type="project" value="GO_Central"/>
</dbReference>
<dbReference type="GO" id="GO:0016020">
    <property type="term" value="C:membrane"/>
    <property type="evidence" value="ECO:0007669"/>
    <property type="project" value="UniProtKB-SubCell"/>
</dbReference>
<feature type="transmembrane region" description="Helical" evidence="10">
    <location>
        <begin position="263"/>
        <end position="284"/>
    </location>
</feature>
<reference evidence="14" key="1">
    <citation type="journal article" date="2020" name="Nat. Genet.">
        <title>Genomic diversifications of five Gossypium allopolyploid species and their impact on cotton improvement.</title>
        <authorList>
            <person name="Chen Z.J."/>
            <person name="Sreedasyam A."/>
            <person name="Ando A."/>
            <person name="Song Q."/>
            <person name="De Santiago L.M."/>
            <person name="Hulse-Kemp A.M."/>
            <person name="Ding M."/>
            <person name="Ye W."/>
            <person name="Kirkbride R.C."/>
            <person name="Jenkins J."/>
            <person name="Plott C."/>
            <person name="Lovell J."/>
            <person name="Lin Y.M."/>
            <person name="Vaughn R."/>
            <person name="Liu B."/>
            <person name="Simpson S."/>
            <person name="Scheffler B.E."/>
            <person name="Wen L."/>
            <person name="Saski C.A."/>
            <person name="Grover C.E."/>
            <person name="Hu G."/>
            <person name="Conover J.L."/>
            <person name="Carlson J.W."/>
            <person name="Shu S."/>
            <person name="Boston L.B."/>
            <person name="Williams M."/>
            <person name="Peterson D.G."/>
            <person name="McGee K."/>
            <person name="Jones D.C."/>
            <person name="Wendel J.F."/>
            <person name="Stelly D.M."/>
            <person name="Grimwood J."/>
            <person name="Schmutz J."/>
        </authorList>
    </citation>
    <scope>NUCLEOTIDE SEQUENCE [LARGE SCALE GENOMIC DNA]</scope>
    <source>
        <strain evidence="14">cv. TM-1</strain>
    </source>
</reference>
<dbReference type="GO" id="GO:0012505">
    <property type="term" value="C:endomembrane system"/>
    <property type="evidence" value="ECO:0000318"/>
    <property type="project" value="GO_Central"/>
</dbReference>
<dbReference type="Pfam" id="PF23256">
    <property type="entry name" value="CHX17_2nd"/>
    <property type="match status" value="1"/>
</dbReference>
<dbReference type="Gene3D" id="1.20.1530.20">
    <property type="match status" value="1"/>
</dbReference>
<dbReference type="AlphaFoldDB" id="A0A1U8LD06"/>
<dbReference type="RefSeq" id="XP_016712487.1">
    <property type="nucleotide sequence ID" value="XM_016856998.2"/>
</dbReference>
<feature type="transmembrane region" description="Helical" evidence="10">
    <location>
        <begin position="348"/>
        <end position="371"/>
    </location>
</feature>
<evidence type="ECO:0000313" key="14">
    <source>
        <dbReference type="Proteomes" id="UP000818029"/>
    </source>
</evidence>
<dbReference type="PANTHER" id="PTHR32468:SF145">
    <property type="entry name" value="CATION_H(+) ANTIPORTER 28"/>
    <property type="match status" value="1"/>
</dbReference>
<dbReference type="Pfam" id="PF23259">
    <property type="entry name" value="CHX17_C"/>
    <property type="match status" value="1"/>
</dbReference>
<keyword evidence="14" id="KW-1185">Reference proteome</keyword>
<accession>A0A1U8LD06</accession>
<evidence type="ECO:0000259" key="11">
    <source>
        <dbReference type="Pfam" id="PF00999"/>
    </source>
</evidence>
<evidence type="ECO:0000256" key="4">
    <source>
        <dbReference type="ARBA" id="ARBA00022692"/>
    </source>
</evidence>
<sequence>MSSKSSRRPPQSHGPSPSHKQCLKFVATSMMSGFGKFVAIISAFLLSRILHHFLKPFSQPQITSDFLIGMVLATIPVVHETFGDISVMNLDNIVDFGMILYTFVLGLEMDPYVIFKAPSRPAIVAYAGMLSTCILTCLLTPWLHYGTKDTNMITLTISLSITLSGSGSHVLTRLITNLKIGKSDIGKLAVVAGVHSDMITMFFYSILFVLFPLEKISSTKGEIKHVVKMILGILIQSIIAAKVSPFFFNWINNENPEGKALKGSHLVLSMAFMAVICSCATWFGYNPFFSAFLAGLFLPTEGRISKWAISKINYLLSLLFYPLLFFWVGLKIDFSDFQGGQIGTWGRFFVLIFIVVVGKVFGTICGGVLLGFRWPELAAIGMLLTAKGHFHVYLAVHAFRSKRIEMPTCISIVIVIFLSIVHTPFIVKHIIRRARALVPVHRMNLQCLDPKTELKILLCVHGSHNLPSAINLLAISRGRPNPGLNVYVTDMVELSDKLASTQEKEEGTNNMVLTDKLVIEMREQITQAFQAYVDEDGTSITLGRSHALATFNGMSRELIVLAEDFMVSLILLPFHKRLNPDGTHDSGSPGFRYVNRKLLRHAPCSIGILVERGSGFADRISKLSECKVAIIFIGGKDDREALSYAGRVAWHPGVKLTVIRFLVDKNSENAPRRVSNRASTAEEEEEMKLDDESFADFYEKYVAGGKVAYMEKHLANSSETYTNLKSLKGQYTLIIVGRGGRVNTILTLGLNDWQQCPELGSVGDVLSGSGFECESSVLIIQQHRLKGQLDGLSDDFSIM</sequence>
<dbReference type="OrthoDB" id="754456at2759"/>
<dbReference type="PaxDb" id="3635-A0A1U8LD06"/>
<dbReference type="GO" id="GO:1902600">
    <property type="term" value="P:proton transmembrane transport"/>
    <property type="evidence" value="ECO:0007669"/>
    <property type="project" value="InterPro"/>
</dbReference>
<evidence type="ECO:0000256" key="9">
    <source>
        <dbReference type="ARBA" id="ARBA00038341"/>
    </source>
</evidence>
<feature type="transmembrane region" description="Helical" evidence="10">
    <location>
        <begin position="98"/>
        <end position="115"/>
    </location>
</feature>
<feature type="domain" description="Cation/H+ exchanger transmembrane" evidence="11">
    <location>
        <begin position="44"/>
        <end position="430"/>
    </location>
</feature>
<keyword evidence="5" id="KW-0630">Potassium</keyword>
<keyword evidence="7" id="KW-0406">Ion transport</keyword>
<keyword evidence="3" id="KW-0633">Potassium transport</keyword>
<keyword evidence="4 10" id="KW-0812">Transmembrane</keyword>
<reference evidence="15" key="2">
    <citation type="submission" date="2025-08" db="UniProtKB">
        <authorList>
            <consortium name="RefSeq"/>
        </authorList>
    </citation>
    <scope>IDENTIFICATION</scope>
</reference>
<evidence type="ECO:0000259" key="13">
    <source>
        <dbReference type="Pfam" id="PF23259"/>
    </source>
</evidence>
<feature type="transmembrane region" description="Helical" evidence="10">
    <location>
        <begin position="25"/>
        <end position="50"/>
    </location>
</feature>
<dbReference type="STRING" id="3635.A0A1U8LD06"/>
<feature type="transmembrane region" description="Helical" evidence="10">
    <location>
        <begin position="377"/>
        <end position="396"/>
    </location>
</feature>
<dbReference type="GO" id="GO:0006813">
    <property type="term" value="P:potassium ion transport"/>
    <property type="evidence" value="ECO:0007669"/>
    <property type="project" value="UniProtKB-KW"/>
</dbReference>
<evidence type="ECO:0000256" key="8">
    <source>
        <dbReference type="ARBA" id="ARBA00023136"/>
    </source>
</evidence>
<evidence type="ECO:0000256" key="1">
    <source>
        <dbReference type="ARBA" id="ARBA00004141"/>
    </source>
</evidence>